<name>A0A4R6IGH4_9SPHI</name>
<sequence>MTNTIKSFPGKIAISLLIMLCVFVQSCSEPADKFFDVAVLNTNTIVDFGTPLLAKHINDQTTEFPDIPSSKKKGDEALTYVNNNVLYMEKTLKDIKALTANGDDRKAIKQQSIALYELVIPVYKNEYTAYAKLCDAKAPEAQKQDVIRSIEQKYSANFVQQYEALLSIGKAFAKENHINVSWN</sequence>
<feature type="chain" id="PRO_5020450990" description="Lipoprotein" evidence="1">
    <location>
        <begin position="27"/>
        <end position="183"/>
    </location>
</feature>
<dbReference type="EMBL" id="SNWM01000004">
    <property type="protein sequence ID" value="TDO20936.1"/>
    <property type="molecule type" value="Genomic_DNA"/>
</dbReference>
<evidence type="ECO:0000313" key="2">
    <source>
        <dbReference type="EMBL" id="TDO20936.1"/>
    </source>
</evidence>
<protein>
    <recommendedName>
        <fullName evidence="4">Lipoprotein</fullName>
    </recommendedName>
</protein>
<keyword evidence="1" id="KW-0732">Signal</keyword>
<evidence type="ECO:0000256" key="1">
    <source>
        <dbReference type="SAM" id="SignalP"/>
    </source>
</evidence>
<keyword evidence="3" id="KW-1185">Reference proteome</keyword>
<accession>A0A4R6IGH4</accession>
<dbReference type="Proteomes" id="UP000295499">
    <property type="component" value="Unassembled WGS sequence"/>
</dbReference>
<dbReference type="PROSITE" id="PS51257">
    <property type="entry name" value="PROKAR_LIPOPROTEIN"/>
    <property type="match status" value="1"/>
</dbReference>
<dbReference type="RefSeq" id="WP_133557842.1">
    <property type="nucleotide sequence ID" value="NZ_SNWM01000004.1"/>
</dbReference>
<organism evidence="2 3">
    <name type="scientific">Pedobacter duraquae</name>
    <dbReference type="NCBI Taxonomy" id="425511"/>
    <lineage>
        <taxon>Bacteria</taxon>
        <taxon>Pseudomonadati</taxon>
        <taxon>Bacteroidota</taxon>
        <taxon>Sphingobacteriia</taxon>
        <taxon>Sphingobacteriales</taxon>
        <taxon>Sphingobacteriaceae</taxon>
        <taxon>Pedobacter</taxon>
    </lineage>
</organism>
<gene>
    <name evidence="2" type="ORF">CLV32_3573</name>
</gene>
<comment type="caution">
    <text evidence="2">The sequence shown here is derived from an EMBL/GenBank/DDBJ whole genome shotgun (WGS) entry which is preliminary data.</text>
</comment>
<evidence type="ECO:0000313" key="3">
    <source>
        <dbReference type="Proteomes" id="UP000295499"/>
    </source>
</evidence>
<evidence type="ECO:0008006" key="4">
    <source>
        <dbReference type="Google" id="ProtNLM"/>
    </source>
</evidence>
<feature type="signal peptide" evidence="1">
    <location>
        <begin position="1"/>
        <end position="26"/>
    </location>
</feature>
<proteinExistence type="predicted"/>
<dbReference type="OrthoDB" id="1191109at2"/>
<dbReference type="AlphaFoldDB" id="A0A4R6IGH4"/>
<reference evidence="2 3" key="1">
    <citation type="submission" date="2019-03" db="EMBL/GenBank/DDBJ databases">
        <title>Genomic Encyclopedia of Archaeal and Bacterial Type Strains, Phase II (KMG-II): from individual species to whole genera.</title>
        <authorList>
            <person name="Goeker M."/>
        </authorList>
    </citation>
    <scope>NUCLEOTIDE SEQUENCE [LARGE SCALE GENOMIC DNA]</scope>
    <source>
        <strain evidence="2 3">DSM 19034</strain>
    </source>
</reference>